<gene>
    <name evidence="2" type="ORF">L227DRAFT_336476</name>
</gene>
<protein>
    <submittedName>
        <fullName evidence="2">Uncharacterized protein</fullName>
    </submittedName>
</protein>
<dbReference type="AlphaFoldDB" id="A0A5C2RTG5"/>
<accession>A0A5C2RTG5</accession>
<name>A0A5C2RTG5_9APHY</name>
<keyword evidence="3" id="KW-1185">Reference proteome</keyword>
<evidence type="ECO:0000256" key="1">
    <source>
        <dbReference type="SAM" id="MobiDB-lite"/>
    </source>
</evidence>
<organism evidence="2 3">
    <name type="scientific">Lentinus tigrinus ALCF2SS1-6</name>
    <dbReference type="NCBI Taxonomy" id="1328759"/>
    <lineage>
        <taxon>Eukaryota</taxon>
        <taxon>Fungi</taxon>
        <taxon>Dikarya</taxon>
        <taxon>Basidiomycota</taxon>
        <taxon>Agaricomycotina</taxon>
        <taxon>Agaricomycetes</taxon>
        <taxon>Polyporales</taxon>
        <taxon>Polyporaceae</taxon>
        <taxon>Lentinus</taxon>
    </lineage>
</organism>
<feature type="compositionally biased region" description="Basic residues" evidence="1">
    <location>
        <begin position="194"/>
        <end position="217"/>
    </location>
</feature>
<sequence>MGAGKVHASLKSWPSNSWYTIEHLVNVKGAHQKPLRPVALQSRLLRLNLRHSSVAEEGDHIHGTYALYCSRSMVPSIFVVRLNSLRWRRFMMSTAEPQPVPRAPGSSTCFNTDGLRNGDGVVIPGMGGGCKQRTQMVRVSVQICLAASNRLVFAPDVQRSSYGWIAVVQFVERRRKGYQSLPHRRVLRSKERHRTAIALSRRRHAGPSNAHRRHRGGDRRTFRSP</sequence>
<evidence type="ECO:0000313" key="2">
    <source>
        <dbReference type="EMBL" id="RPD54953.1"/>
    </source>
</evidence>
<reference evidence="2" key="1">
    <citation type="journal article" date="2018" name="Genome Biol. Evol.">
        <title>Genomics and development of Lentinus tigrinus, a white-rot wood-decaying mushroom with dimorphic fruiting bodies.</title>
        <authorList>
            <person name="Wu B."/>
            <person name="Xu Z."/>
            <person name="Knudson A."/>
            <person name="Carlson A."/>
            <person name="Chen N."/>
            <person name="Kovaka S."/>
            <person name="LaButti K."/>
            <person name="Lipzen A."/>
            <person name="Pennachio C."/>
            <person name="Riley R."/>
            <person name="Schakwitz W."/>
            <person name="Umezawa K."/>
            <person name="Ohm R.A."/>
            <person name="Grigoriev I.V."/>
            <person name="Nagy L.G."/>
            <person name="Gibbons J."/>
            <person name="Hibbett D."/>
        </authorList>
    </citation>
    <scope>NUCLEOTIDE SEQUENCE [LARGE SCALE GENOMIC DNA]</scope>
    <source>
        <strain evidence="2">ALCF2SS1-6</strain>
    </source>
</reference>
<proteinExistence type="predicted"/>
<dbReference type="Proteomes" id="UP000313359">
    <property type="component" value="Unassembled WGS sequence"/>
</dbReference>
<dbReference type="EMBL" id="ML122300">
    <property type="protein sequence ID" value="RPD54953.1"/>
    <property type="molecule type" value="Genomic_DNA"/>
</dbReference>
<evidence type="ECO:0000313" key="3">
    <source>
        <dbReference type="Proteomes" id="UP000313359"/>
    </source>
</evidence>
<feature type="region of interest" description="Disordered" evidence="1">
    <location>
        <begin position="194"/>
        <end position="225"/>
    </location>
</feature>